<feature type="compositionally biased region" description="Low complexity" evidence="1">
    <location>
        <begin position="150"/>
        <end position="161"/>
    </location>
</feature>
<feature type="region of interest" description="Disordered" evidence="1">
    <location>
        <begin position="376"/>
        <end position="396"/>
    </location>
</feature>
<protein>
    <submittedName>
        <fullName evidence="2">Uncharacterized protein</fullName>
    </submittedName>
</protein>
<evidence type="ECO:0000313" key="3">
    <source>
        <dbReference type="Proteomes" id="UP000241769"/>
    </source>
</evidence>
<feature type="compositionally biased region" description="Low complexity" evidence="1">
    <location>
        <begin position="170"/>
        <end position="179"/>
    </location>
</feature>
<evidence type="ECO:0000313" key="2">
    <source>
        <dbReference type="EMBL" id="PRP87123.1"/>
    </source>
</evidence>
<reference evidence="2 3" key="1">
    <citation type="journal article" date="2018" name="Genome Biol. Evol.">
        <title>Multiple Roots of Fruiting Body Formation in Amoebozoa.</title>
        <authorList>
            <person name="Hillmann F."/>
            <person name="Forbes G."/>
            <person name="Novohradska S."/>
            <person name="Ferling I."/>
            <person name="Riege K."/>
            <person name="Groth M."/>
            <person name="Westermann M."/>
            <person name="Marz M."/>
            <person name="Spaller T."/>
            <person name="Winckler T."/>
            <person name="Schaap P."/>
            <person name="Glockner G."/>
        </authorList>
    </citation>
    <scope>NUCLEOTIDE SEQUENCE [LARGE SCALE GENOMIC DNA]</scope>
    <source>
        <strain evidence="2 3">Jena</strain>
    </source>
</reference>
<dbReference type="Proteomes" id="UP000241769">
    <property type="component" value="Unassembled WGS sequence"/>
</dbReference>
<evidence type="ECO:0000256" key="1">
    <source>
        <dbReference type="SAM" id="MobiDB-lite"/>
    </source>
</evidence>
<comment type="caution">
    <text evidence="2">The sequence shown here is derived from an EMBL/GenBank/DDBJ whole genome shotgun (WGS) entry which is preliminary data.</text>
</comment>
<proteinExistence type="predicted"/>
<dbReference type="InParanoid" id="A0A2P6NT29"/>
<feature type="region of interest" description="Disordered" evidence="1">
    <location>
        <begin position="145"/>
        <end position="193"/>
    </location>
</feature>
<dbReference type="PROSITE" id="PS50890">
    <property type="entry name" value="PUA"/>
    <property type="match status" value="1"/>
</dbReference>
<sequence length="419" mass="46017">MSAASMVLPSSILRASATEEQVPREGGFYRVVEYLSQANSSLTVVAQQDQSPQTPITFTPRYSKKDLRWSTARAPGQQFGQFNQYNQFSPGFGQTFGFLPSIQNTLNPFVTNLLGSPGIIQTPLYNRAYGLPAGRTVTAIMHAEEDSKTRGSTTPSSSSSSAQPKVGYVNSQNSNQNNNKYKANDYDPYGNSNQYGQQYQYGQFYPQQGYGQQQQQQQQYDPYSQPTYVQYPQYPQFQQSSGLLGFPNQYIVQQGIQPVMSQTPGQLPLGTPLAAPQPVPVGIIYHAVNPSSSIMQTTTDRDKAVKVSQLYRTNAPLPSGKRALHTGEQFGEGALGFNVQPDSDEGYMDTTHFSPALNPPIGSDVGLMRMNEDKTWTSVPGVTDPETKRLVSDLGDNPSGDYVYTYSMPEKAQEATASS</sequence>
<dbReference type="AlphaFoldDB" id="A0A2P6NT29"/>
<accession>A0A2P6NT29</accession>
<gene>
    <name evidence="2" type="ORF">PROFUN_01385</name>
</gene>
<name>A0A2P6NT29_9EUKA</name>
<dbReference type="EMBL" id="MDYQ01000022">
    <property type="protein sequence ID" value="PRP87123.1"/>
    <property type="molecule type" value="Genomic_DNA"/>
</dbReference>
<keyword evidence="3" id="KW-1185">Reference proteome</keyword>
<organism evidence="2 3">
    <name type="scientific">Planoprotostelium fungivorum</name>
    <dbReference type="NCBI Taxonomy" id="1890364"/>
    <lineage>
        <taxon>Eukaryota</taxon>
        <taxon>Amoebozoa</taxon>
        <taxon>Evosea</taxon>
        <taxon>Variosea</taxon>
        <taxon>Cavosteliida</taxon>
        <taxon>Cavosteliaceae</taxon>
        <taxon>Planoprotostelium</taxon>
    </lineage>
</organism>